<accession>A0A2M9ZBP4</accession>
<dbReference type="EMBL" id="NPDT01000003">
    <property type="protein sequence ID" value="PJZ65819.1"/>
    <property type="molecule type" value="Genomic_DNA"/>
</dbReference>
<proteinExistence type="predicted"/>
<comment type="caution">
    <text evidence="1">The sequence shown here is derived from an EMBL/GenBank/DDBJ whole genome shotgun (WGS) entry which is preliminary data.</text>
</comment>
<gene>
    <name evidence="1" type="ORF">CH371_09720</name>
</gene>
<dbReference type="AlphaFoldDB" id="A0A2M9ZBP4"/>
<name>A0A2M9ZBP4_9LEPT</name>
<sequence length="60" mass="7331">MNKYYRELFVNYYTERLSIFLKNFEKNSIDSSFSRFYPDIGFDRTVIFSFVESLEISCFL</sequence>
<evidence type="ECO:0000313" key="2">
    <source>
        <dbReference type="Proteomes" id="UP000231912"/>
    </source>
</evidence>
<evidence type="ECO:0000313" key="1">
    <source>
        <dbReference type="EMBL" id="PJZ65819.1"/>
    </source>
</evidence>
<dbReference type="Proteomes" id="UP000231912">
    <property type="component" value="Unassembled WGS sequence"/>
</dbReference>
<protein>
    <submittedName>
        <fullName evidence="1">Uncharacterized protein</fullName>
    </submittedName>
</protein>
<organism evidence="1 2">
    <name type="scientific">Leptospira wolffii</name>
    <dbReference type="NCBI Taxonomy" id="409998"/>
    <lineage>
        <taxon>Bacteria</taxon>
        <taxon>Pseudomonadati</taxon>
        <taxon>Spirochaetota</taxon>
        <taxon>Spirochaetia</taxon>
        <taxon>Leptospirales</taxon>
        <taxon>Leptospiraceae</taxon>
        <taxon>Leptospira</taxon>
    </lineage>
</organism>
<reference evidence="1 2" key="1">
    <citation type="submission" date="2017-07" db="EMBL/GenBank/DDBJ databases">
        <title>Leptospira spp. isolated from tropical soils.</title>
        <authorList>
            <person name="Thibeaux R."/>
            <person name="Iraola G."/>
            <person name="Ferres I."/>
            <person name="Bierque E."/>
            <person name="Girault D."/>
            <person name="Soupe-Gilbert M.-E."/>
            <person name="Picardeau M."/>
            <person name="Goarant C."/>
        </authorList>
    </citation>
    <scope>NUCLEOTIDE SEQUENCE [LARGE SCALE GENOMIC DNA]</scope>
    <source>
        <strain evidence="1 2">FH2-C-A2</strain>
    </source>
</reference>